<dbReference type="RefSeq" id="WP_104371401.1">
    <property type="nucleotide sequence ID" value="NZ_BFAV01000071.1"/>
</dbReference>
<evidence type="ECO:0000313" key="2">
    <source>
        <dbReference type="EMBL" id="GBF32939.1"/>
    </source>
</evidence>
<dbReference type="SUPFAM" id="SSF54534">
    <property type="entry name" value="FKBP-like"/>
    <property type="match status" value="1"/>
</dbReference>
<comment type="caution">
    <text evidence="2">The sequence shown here is derived from an EMBL/GenBank/DDBJ whole genome shotgun (WGS) entry which is preliminary data.</text>
</comment>
<dbReference type="GO" id="GO:0032784">
    <property type="term" value="P:regulation of DNA-templated transcription elongation"/>
    <property type="evidence" value="ECO:0007669"/>
    <property type="project" value="InterPro"/>
</dbReference>
<proteinExistence type="predicted"/>
<organism evidence="2 3">
    <name type="scientific">Desulfocucumis palustris</name>
    <dbReference type="NCBI Taxonomy" id="1898651"/>
    <lineage>
        <taxon>Bacteria</taxon>
        <taxon>Bacillati</taxon>
        <taxon>Bacillota</taxon>
        <taxon>Clostridia</taxon>
        <taxon>Eubacteriales</taxon>
        <taxon>Desulfocucumaceae</taxon>
        <taxon>Desulfocucumis</taxon>
    </lineage>
</organism>
<gene>
    <name evidence="2" type="ORF">DCCM_2036</name>
</gene>
<keyword evidence="3" id="KW-1185">Reference proteome</keyword>
<dbReference type="EMBL" id="BFAV01000071">
    <property type="protein sequence ID" value="GBF32939.1"/>
    <property type="molecule type" value="Genomic_DNA"/>
</dbReference>
<reference evidence="3" key="1">
    <citation type="submission" date="2018-02" db="EMBL/GenBank/DDBJ databases">
        <title>Genome sequence of Desulfocucumis palustris strain NAW-5.</title>
        <authorList>
            <person name="Watanabe M."/>
            <person name="Kojima H."/>
            <person name="Fukui M."/>
        </authorList>
    </citation>
    <scope>NUCLEOTIDE SEQUENCE [LARGE SCALE GENOMIC DNA]</scope>
    <source>
        <strain evidence="3">NAW-5</strain>
    </source>
</reference>
<keyword evidence="2" id="KW-0648">Protein biosynthesis</keyword>
<keyword evidence="2" id="KW-0251">Elongation factor</keyword>
<evidence type="ECO:0000313" key="3">
    <source>
        <dbReference type="Proteomes" id="UP000239549"/>
    </source>
</evidence>
<dbReference type="Pfam" id="PF01272">
    <property type="entry name" value="GreA_GreB"/>
    <property type="match status" value="1"/>
</dbReference>
<name>A0A2L2X9M2_9FIRM</name>
<accession>A0A2L2X9M2</accession>
<dbReference type="GO" id="GO:0003746">
    <property type="term" value="F:translation elongation factor activity"/>
    <property type="evidence" value="ECO:0007669"/>
    <property type="project" value="UniProtKB-KW"/>
</dbReference>
<feature type="domain" description="Transcription elongation factor GreA/GreB C-terminal" evidence="1">
    <location>
        <begin position="74"/>
        <end position="139"/>
    </location>
</feature>
<dbReference type="OrthoDB" id="2898253at2"/>
<dbReference type="GO" id="GO:0003677">
    <property type="term" value="F:DNA binding"/>
    <property type="evidence" value="ECO:0007669"/>
    <property type="project" value="InterPro"/>
</dbReference>
<sequence>MEEKVKLTKDAFKKLIKGLVYIEEEKSKLITDYFPKPTPQRELLRELLEKYIRQVDNLIKNIDISSNVNNTIPFVIVGSEVHLQDLKKGQVTKLRIVLPLQNKENYDVSCLSDIGMALLLKKAGDEVSLNTPNGFKIIGVRLLTYSFVLFKYFLSLKFKEADISPIDKINKLRNLTQSLLRNVNHDHLLKCLKTLGVKNAGVIFSRQGVPGKAWFTPMLLETQVRGTCYILTKARTILMNKLIS</sequence>
<dbReference type="AlphaFoldDB" id="A0A2L2X9M2"/>
<dbReference type="InterPro" id="IPR001437">
    <property type="entry name" value="Tscrpt_elong_fac_GreA/B_C"/>
</dbReference>
<dbReference type="InterPro" id="IPR036953">
    <property type="entry name" value="GreA/GreB_C_sf"/>
</dbReference>
<dbReference type="Gene3D" id="3.10.50.30">
    <property type="entry name" value="Transcription elongation factor, GreA/GreB, C-terminal domain"/>
    <property type="match status" value="1"/>
</dbReference>
<evidence type="ECO:0000259" key="1">
    <source>
        <dbReference type="Pfam" id="PF01272"/>
    </source>
</evidence>
<dbReference type="Proteomes" id="UP000239549">
    <property type="component" value="Unassembled WGS sequence"/>
</dbReference>
<protein>
    <submittedName>
        <fullName evidence="2">Transcription elongation factor GreA</fullName>
    </submittedName>
</protein>